<name>A0A6P7QX86_MUSCR</name>
<feature type="region of interest" description="Disordered" evidence="1">
    <location>
        <begin position="145"/>
        <end position="168"/>
    </location>
</feature>
<dbReference type="AlphaFoldDB" id="A0A6P7QX86"/>
<sequence length="168" mass="18374">MPPPPAAGPRLRRRPLPTLPHPAPRAARSGRPQPPGHRAGPGPSPSPFPSCPHPRPQDVRSDGTTASCHAPPLPPPIHRRVSVRQRRRRERGASRGVQGERFASLARAEWTCRPLAVSLSEQHLLAKAIGEARVHRLVRTTGTYQPETQHTGRTMKQTSKKPVPVALI</sequence>
<proteinExistence type="predicted"/>
<accession>A0A6P7QX86</accession>
<dbReference type="Proteomes" id="UP000515126">
    <property type="component" value="Chromosome 3"/>
</dbReference>
<protein>
    <submittedName>
        <fullName evidence="3">Formin-like protein 20</fullName>
    </submittedName>
</protein>
<dbReference type="GeneID" id="115030645"/>
<dbReference type="RefSeq" id="XP_029331409.1">
    <property type="nucleotide sequence ID" value="XM_029475549.1"/>
</dbReference>
<feature type="compositionally biased region" description="Basic residues" evidence="1">
    <location>
        <begin position="77"/>
        <end position="90"/>
    </location>
</feature>
<feature type="compositionally biased region" description="Pro residues" evidence="1">
    <location>
        <begin position="42"/>
        <end position="54"/>
    </location>
</feature>
<evidence type="ECO:0000256" key="1">
    <source>
        <dbReference type="SAM" id="MobiDB-lite"/>
    </source>
</evidence>
<dbReference type="KEGG" id="mcal:115030645"/>
<feature type="compositionally biased region" description="Polar residues" evidence="1">
    <location>
        <begin position="145"/>
        <end position="157"/>
    </location>
</feature>
<evidence type="ECO:0000313" key="2">
    <source>
        <dbReference type="Proteomes" id="UP000515126"/>
    </source>
</evidence>
<gene>
    <name evidence="3" type="primary">LOC115030645</name>
</gene>
<organism evidence="2 3">
    <name type="scientific">Mus caroli</name>
    <name type="common">Ryukyu mouse</name>
    <name type="synonym">Ricefield mouse</name>
    <dbReference type="NCBI Taxonomy" id="10089"/>
    <lineage>
        <taxon>Eukaryota</taxon>
        <taxon>Metazoa</taxon>
        <taxon>Chordata</taxon>
        <taxon>Craniata</taxon>
        <taxon>Vertebrata</taxon>
        <taxon>Euteleostomi</taxon>
        <taxon>Mammalia</taxon>
        <taxon>Eutheria</taxon>
        <taxon>Euarchontoglires</taxon>
        <taxon>Glires</taxon>
        <taxon>Rodentia</taxon>
        <taxon>Myomorpha</taxon>
        <taxon>Muroidea</taxon>
        <taxon>Muridae</taxon>
        <taxon>Murinae</taxon>
        <taxon>Mus</taxon>
        <taxon>Mus</taxon>
    </lineage>
</organism>
<reference evidence="3" key="1">
    <citation type="submission" date="2025-08" db="UniProtKB">
        <authorList>
            <consortium name="RefSeq"/>
        </authorList>
    </citation>
    <scope>IDENTIFICATION</scope>
</reference>
<feature type="region of interest" description="Disordered" evidence="1">
    <location>
        <begin position="1"/>
        <end position="104"/>
    </location>
</feature>
<evidence type="ECO:0000313" key="3">
    <source>
        <dbReference type="RefSeq" id="XP_029331409.1"/>
    </source>
</evidence>
<keyword evidence="2" id="KW-1185">Reference proteome</keyword>